<reference evidence="1 2" key="1">
    <citation type="journal article" date="2023" name="Cell">
        <title>Genetic manipulation of Patescibacteria provides mechanistic insights into microbial dark matter and the epibiotic lifestyle.</title>
        <authorList>
            <person name="Wang Y."/>
            <person name="Gallagher L.A."/>
            <person name="Andrade P.A."/>
            <person name="Liu A."/>
            <person name="Humphreys I.R."/>
            <person name="Turkarslan S."/>
            <person name="Cutler K.J."/>
            <person name="Arrieta-Ortiz M.L."/>
            <person name="Li Y."/>
            <person name="Radey M.C."/>
            <person name="McLean J.S."/>
            <person name="Cong Q."/>
            <person name="Baker D."/>
            <person name="Baliga N.S."/>
            <person name="Peterson S.B."/>
            <person name="Mougous J.D."/>
        </authorList>
    </citation>
    <scope>NUCLEOTIDE SEQUENCE [LARGE SCALE GENOMIC DNA]</scope>
    <source>
        <strain evidence="1 2">ML1</strain>
    </source>
</reference>
<dbReference type="RefSeq" id="WP_376754353.1">
    <property type="nucleotide sequence ID" value="NZ_CP124550.1"/>
</dbReference>
<dbReference type="EMBL" id="CP124550">
    <property type="protein sequence ID" value="WIO45990.1"/>
    <property type="molecule type" value="Genomic_DNA"/>
</dbReference>
<sequence length="65" mass="7834">MFSFKEAAKIVTIMDTDERRKFNELGAKLIEVRGNSWFASLQRRYYVVRIDYLLNTVVDRFISRR</sequence>
<protein>
    <submittedName>
        <fullName evidence="1">Uncharacterized protein</fullName>
    </submittedName>
</protein>
<gene>
    <name evidence="1" type="ORF">SEML1_0363</name>
</gene>
<accession>A0ABY8WUC5</accession>
<dbReference type="Proteomes" id="UP001177295">
    <property type="component" value="Chromosome"/>
</dbReference>
<organism evidence="1 2">
    <name type="scientific">Candidatus Southlakia epibionticum</name>
    <dbReference type="NCBI Taxonomy" id="3043284"/>
    <lineage>
        <taxon>Bacteria</taxon>
        <taxon>Candidatus Saccharimonadota</taxon>
        <taxon>Candidatus Saccharimonadia</taxon>
        <taxon>Candidatus Saccharimonadales</taxon>
        <taxon>Candidatus Saccharimonadaceae</taxon>
        <taxon>Candidatus Southlakia</taxon>
    </lineage>
</organism>
<evidence type="ECO:0000313" key="1">
    <source>
        <dbReference type="EMBL" id="WIO45990.1"/>
    </source>
</evidence>
<name>A0ABY8WUC5_9BACT</name>
<evidence type="ECO:0000313" key="2">
    <source>
        <dbReference type="Proteomes" id="UP001177295"/>
    </source>
</evidence>
<keyword evidence="2" id="KW-1185">Reference proteome</keyword>
<proteinExistence type="predicted"/>